<name>A0ABV5JS93_9ACTN</name>
<dbReference type="GO" id="GO:0003677">
    <property type="term" value="F:DNA binding"/>
    <property type="evidence" value="ECO:0007669"/>
    <property type="project" value="UniProtKB-KW"/>
</dbReference>
<dbReference type="InterPro" id="IPR014036">
    <property type="entry name" value="DeoR-like_C"/>
</dbReference>
<evidence type="ECO:0000259" key="7">
    <source>
        <dbReference type="PROSITE" id="PS51000"/>
    </source>
</evidence>
<keyword evidence="3" id="KW-0805">Transcription regulation</keyword>
<comment type="function">
    <text evidence="6">Repressor of the lactose catabolism operon. Galactose-6-phosphate is the inducer.</text>
</comment>
<dbReference type="SUPFAM" id="SSF100950">
    <property type="entry name" value="NagB/RpiA/CoA transferase-like"/>
    <property type="match status" value="1"/>
</dbReference>
<dbReference type="Pfam" id="PF08220">
    <property type="entry name" value="HTH_DeoR"/>
    <property type="match status" value="1"/>
</dbReference>
<keyword evidence="4 8" id="KW-0238">DNA-binding</keyword>
<organism evidence="8 9">
    <name type="scientific">Dietzia aerolata</name>
    <dbReference type="NCBI Taxonomy" id="595984"/>
    <lineage>
        <taxon>Bacteria</taxon>
        <taxon>Bacillati</taxon>
        <taxon>Actinomycetota</taxon>
        <taxon>Actinomycetes</taxon>
        <taxon>Mycobacteriales</taxon>
        <taxon>Dietziaceae</taxon>
        <taxon>Dietzia</taxon>
    </lineage>
</organism>
<gene>
    <name evidence="8" type="ORF">ACFFVD_12160</name>
</gene>
<dbReference type="RefSeq" id="WP_380023755.1">
    <property type="nucleotide sequence ID" value="NZ_JBHMDY010000006.1"/>
</dbReference>
<comment type="caution">
    <text evidence="8">The sequence shown here is derived from an EMBL/GenBank/DDBJ whole genome shotgun (WGS) entry which is preliminary data.</text>
</comment>
<evidence type="ECO:0000256" key="5">
    <source>
        <dbReference type="ARBA" id="ARBA00023163"/>
    </source>
</evidence>
<dbReference type="PROSITE" id="PS51000">
    <property type="entry name" value="HTH_DEOR_2"/>
    <property type="match status" value="1"/>
</dbReference>
<dbReference type="InterPro" id="IPR050313">
    <property type="entry name" value="Carb_Metab_HTH_regulators"/>
</dbReference>
<keyword evidence="9" id="KW-1185">Reference proteome</keyword>
<sequence>MYGSERRRRITESLAASGRVTVAELSEELEVSAETVRRDLSALESEGLLERTHGGAVPAVPGGRVERTLAARRAENVDAKAAIGRAALALLPADGGTVLLDAGSTTARLVDALAGGLTEHRDLTLITNSVPIADTIHRAGRDSLHILGGGARGLTGACVGAHTLRALAAIRVDVAFLGTNGLDVERGLTTQDPEEAAVKSAMCSAARRVVLLADSSKFDRDYLVTFAALDRIDVLVTDTPPTGALAAALDTRGIEVLLP</sequence>
<dbReference type="Gene3D" id="1.10.10.10">
    <property type="entry name" value="Winged helix-like DNA-binding domain superfamily/Winged helix DNA-binding domain"/>
    <property type="match status" value="1"/>
</dbReference>
<dbReference type="Gene3D" id="3.40.50.1360">
    <property type="match status" value="1"/>
</dbReference>
<dbReference type="SUPFAM" id="SSF46785">
    <property type="entry name" value="Winged helix' DNA-binding domain"/>
    <property type="match status" value="1"/>
</dbReference>
<evidence type="ECO:0000256" key="1">
    <source>
        <dbReference type="ARBA" id="ARBA00021390"/>
    </source>
</evidence>
<feature type="domain" description="HTH deoR-type" evidence="7">
    <location>
        <begin position="3"/>
        <end position="58"/>
    </location>
</feature>
<dbReference type="PANTHER" id="PTHR30363:SF4">
    <property type="entry name" value="GLYCEROL-3-PHOSPHATE REGULON REPRESSOR"/>
    <property type="match status" value="1"/>
</dbReference>
<dbReference type="EMBL" id="JBHMDY010000006">
    <property type="protein sequence ID" value="MFB9260559.1"/>
    <property type="molecule type" value="Genomic_DNA"/>
</dbReference>
<evidence type="ECO:0000256" key="6">
    <source>
        <dbReference type="ARBA" id="ARBA00024937"/>
    </source>
</evidence>
<dbReference type="SMART" id="SM00420">
    <property type="entry name" value="HTH_DEOR"/>
    <property type="match status" value="1"/>
</dbReference>
<evidence type="ECO:0000256" key="3">
    <source>
        <dbReference type="ARBA" id="ARBA00023015"/>
    </source>
</evidence>
<evidence type="ECO:0000256" key="2">
    <source>
        <dbReference type="ARBA" id="ARBA00022491"/>
    </source>
</evidence>
<accession>A0ABV5JS93</accession>
<dbReference type="PRINTS" id="PR00037">
    <property type="entry name" value="HTHLACR"/>
</dbReference>
<keyword evidence="5" id="KW-0804">Transcription</keyword>
<dbReference type="InterPro" id="IPR036390">
    <property type="entry name" value="WH_DNA-bd_sf"/>
</dbReference>
<reference evidence="8 9" key="1">
    <citation type="submission" date="2024-09" db="EMBL/GenBank/DDBJ databases">
        <authorList>
            <person name="Sun Q."/>
            <person name="Mori K."/>
        </authorList>
    </citation>
    <scope>NUCLEOTIDE SEQUENCE [LARGE SCALE GENOMIC DNA]</scope>
    <source>
        <strain evidence="8 9">CCM 7659</strain>
    </source>
</reference>
<dbReference type="InterPro" id="IPR037171">
    <property type="entry name" value="NagB/RpiA_transferase-like"/>
</dbReference>
<dbReference type="Pfam" id="PF00455">
    <property type="entry name" value="DeoRC"/>
    <property type="match status" value="1"/>
</dbReference>
<dbReference type="PANTHER" id="PTHR30363">
    <property type="entry name" value="HTH-TYPE TRANSCRIPTIONAL REGULATOR SRLR-RELATED"/>
    <property type="match status" value="1"/>
</dbReference>
<evidence type="ECO:0000256" key="4">
    <source>
        <dbReference type="ARBA" id="ARBA00023125"/>
    </source>
</evidence>
<evidence type="ECO:0000313" key="8">
    <source>
        <dbReference type="EMBL" id="MFB9260559.1"/>
    </source>
</evidence>
<evidence type="ECO:0000313" key="9">
    <source>
        <dbReference type="Proteomes" id="UP001589700"/>
    </source>
</evidence>
<keyword evidence="2" id="KW-0678">Repressor</keyword>
<proteinExistence type="predicted"/>
<dbReference type="InterPro" id="IPR001034">
    <property type="entry name" value="DeoR_HTH"/>
</dbReference>
<dbReference type="SMART" id="SM01134">
    <property type="entry name" value="DeoRC"/>
    <property type="match status" value="1"/>
</dbReference>
<dbReference type="InterPro" id="IPR036388">
    <property type="entry name" value="WH-like_DNA-bd_sf"/>
</dbReference>
<dbReference type="PROSITE" id="PS00894">
    <property type="entry name" value="HTH_DEOR_1"/>
    <property type="match status" value="1"/>
</dbReference>
<protein>
    <recommendedName>
        <fullName evidence="1">Lactose phosphotransferase system repressor</fullName>
    </recommendedName>
</protein>
<dbReference type="InterPro" id="IPR018356">
    <property type="entry name" value="Tscrpt_reg_HTH_DeoR_CS"/>
</dbReference>
<dbReference type="Proteomes" id="UP001589700">
    <property type="component" value="Unassembled WGS sequence"/>
</dbReference>